<feature type="compositionally biased region" description="Low complexity" evidence="1">
    <location>
        <begin position="376"/>
        <end position="396"/>
    </location>
</feature>
<feature type="compositionally biased region" description="Acidic residues" evidence="1">
    <location>
        <begin position="127"/>
        <end position="136"/>
    </location>
</feature>
<feature type="region of interest" description="Disordered" evidence="1">
    <location>
        <begin position="335"/>
        <end position="363"/>
    </location>
</feature>
<feature type="region of interest" description="Disordered" evidence="1">
    <location>
        <begin position="122"/>
        <end position="161"/>
    </location>
</feature>
<comment type="caution">
    <text evidence="2">The sequence shown here is derived from an EMBL/GenBank/DDBJ whole genome shotgun (WGS) entry which is preliminary data.</text>
</comment>
<dbReference type="AlphaFoldDB" id="A0AA39WXT8"/>
<dbReference type="PANTHER" id="PTHR42084">
    <property type="entry name" value="YALI0E26631P"/>
    <property type="match status" value="1"/>
</dbReference>
<feature type="compositionally biased region" description="Low complexity" evidence="1">
    <location>
        <begin position="10"/>
        <end position="24"/>
    </location>
</feature>
<evidence type="ECO:0000313" key="3">
    <source>
        <dbReference type="Proteomes" id="UP001175000"/>
    </source>
</evidence>
<accession>A0AA39WXT8</accession>
<evidence type="ECO:0000256" key="1">
    <source>
        <dbReference type="SAM" id="MobiDB-lite"/>
    </source>
</evidence>
<feature type="region of interest" description="Disordered" evidence="1">
    <location>
        <begin position="376"/>
        <end position="429"/>
    </location>
</feature>
<feature type="compositionally biased region" description="Low complexity" evidence="1">
    <location>
        <begin position="288"/>
        <end position="304"/>
    </location>
</feature>
<reference evidence="2" key="1">
    <citation type="submission" date="2023-06" db="EMBL/GenBank/DDBJ databases">
        <title>Genome-scale phylogeny and comparative genomics of the fungal order Sordariales.</title>
        <authorList>
            <consortium name="Lawrence Berkeley National Laboratory"/>
            <person name="Hensen N."/>
            <person name="Bonometti L."/>
            <person name="Westerberg I."/>
            <person name="Brannstrom I.O."/>
            <person name="Guillou S."/>
            <person name="Cros-Aarteil S."/>
            <person name="Calhoun S."/>
            <person name="Haridas S."/>
            <person name="Kuo A."/>
            <person name="Mondo S."/>
            <person name="Pangilinan J."/>
            <person name="Riley R."/>
            <person name="Labutti K."/>
            <person name="Andreopoulos B."/>
            <person name="Lipzen A."/>
            <person name="Chen C."/>
            <person name="Yanf M."/>
            <person name="Daum C."/>
            <person name="Ng V."/>
            <person name="Clum A."/>
            <person name="Steindorff A."/>
            <person name="Ohm R."/>
            <person name="Martin F."/>
            <person name="Silar P."/>
            <person name="Natvig D."/>
            <person name="Lalanne C."/>
            <person name="Gautier V."/>
            <person name="Ament-Velasquez S.L."/>
            <person name="Kruys A."/>
            <person name="Hutchinson M.I."/>
            <person name="Powell A.J."/>
            <person name="Barry K."/>
            <person name="Miller A.N."/>
            <person name="Grigoriev I.V."/>
            <person name="Debuchy R."/>
            <person name="Gladieux P."/>
            <person name="Thoren M.H."/>
            <person name="Johannesson H."/>
        </authorList>
    </citation>
    <scope>NUCLEOTIDE SEQUENCE</scope>
    <source>
        <strain evidence="2">CBS 606.72</strain>
    </source>
</reference>
<protein>
    <submittedName>
        <fullName evidence="2">Uncharacterized protein</fullName>
    </submittedName>
</protein>
<evidence type="ECO:0000313" key="2">
    <source>
        <dbReference type="EMBL" id="KAK0623516.1"/>
    </source>
</evidence>
<feature type="region of interest" description="Disordered" evidence="1">
    <location>
        <begin position="189"/>
        <end position="223"/>
    </location>
</feature>
<sequence>MSADLFAAFESSSEPPKQSQSQPSFQAANNNDPFSFLASPSAASQTSKNQQSSQWPSLQQQWSPPPQKPTTIQPSWNSWAEPHPGNLVTPPVSVVTQPSTSGIWGDVGGLAVAQNNPLAAEPNLLDTQDDDDDFGDFEAPTDFPQPLPVVSHPKVEYPPPRTRVHRASTIDLLTNKLVDLGAPSTLEPWQARPSWERKEKVQEPPRMPVQKAVPKPVQNADPNVLFDADDFELQDAVAEEEEDDFGDFETEITAQPTIAASPAKSALDLLGSVSPVEAPRPTQLKKQPPGLLLSNGSLNSNTLPYPQAPKSPYGSFQNRKPELVKQLQVKTPLTPEFPTDVKKESSPSPVTAWPTVEKDGFGSDWGEFKDIPATKPKAAPAKVANKAKPPAKPAQASSDWDWGAWDTPEEPPNPATVVTRSRDSMAGPPPTNIPPPSILLSIFPQLLDLASTSLLKPVSNLPASAQQRVLSNTATVTFLHGYLTLATVAARIIAGRKQRWHRDKFLMQGMAISTATGSKARGMKLVGVDKAQAAREDREATEVVSVWKQQVGRLRTAVAAGNAGGGADGSLKVPELSATLSAHTAQGVPTAPKACVICGLKRDERIGKVDFDVEDSFGEWWVEFWGHRDCRNFWLEHEAKLRSR</sequence>
<dbReference type="EMBL" id="JAULSU010000003">
    <property type="protein sequence ID" value="KAK0623516.1"/>
    <property type="molecule type" value="Genomic_DNA"/>
</dbReference>
<proteinExistence type="predicted"/>
<name>A0AA39WXT8_9PEZI</name>
<feature type="region of interest" description="Disordered" evidence="1">
    <location>
        <begin position="1"/>
        <end position="93"/>
    </location>
</feature>
<feature type="compositionally biased region" description="Low complexity" evidence="1">
    <location>
        <begin position="33"/>
        <end position="62"/>
    </location>
</feature>
<keyword evidence="3" id="KW-1185">Reference proteome</keyword>
<feature type="compositionally biased region" description="Basic and acidic residues" evidence="1">
    <location>
        <begin position="194"/>
        <end position="203"/>
    </location>
</feature>
<feature type="compositionally biased region" description="Polar residues" evidence="1">
    <location>
        <begin position="69"/>
        <end position="78"/>
    </location>
</feature>
<gene>
    <name evidence="2" type="ORF">B0T14DRAFT_516438</name>
</gene>
<feature type="region of interest" description="Disordered" evidence="1">
    <location>
        <begin position="277"/>
        <end position="317"/>
    </location>
</feature>
<organism evidence="2 3">
    <name type="scientific">Immersiella caudata</name>
    <dbReference type="NCBI Taxonomy" id="314043"/>
    <lineage>
        <taxon>Eukaryota</taxon>
        <taxon>Fungi</taxon>
        <taxon>Dikarya</taxon>
        <taxon>Ascomycota</taxon>
        <taxon>Pezizomycotina</taxon>
        <taxon>Sordariomycetes</taxon>
        <taxon>Sordariomycetidae</taxon>
        <taxon>Sordariales</taxon>
        <taxon>Lasiosphaeriaceae</taxon>
        <taxon>Immersiella</taxon>
    </lineage>
</organism>
<dbReference type="PANTHER" id="PTHR42084:SF1">
    <property type="entry name" value="SERINE_THREONINE-PROTEIN KINASE PPK6"/>
    <property type="match status" value="1"/>
</dbReference>
<dbReference type="Proteomes" id="UP001175000">
    <property type="component" value="Unassembled WGS sequence"/>
</dbReference>